<dbReference type="PANTHER" id="PTHR10434">
    <property type="entry name" value="1-ACYL-SN-GLYCEROL-3-PHOSPHATE ACYLTRANSFERASE"/>
    <property type="match status" value="1"/>
</dbReference>
<evidence type="ECO:0000313" key="8">
    <source>
        <dbReference type="EMBL" id="KAF1686963.1"/>
    </source>
</evidence>
<dbReference type="Pfam" id="PF01553">
    <property type="entry name" value="Acyltransferase"/>
    <property type="match status" value="1"/>
</dbReference>
<proteinExistence type="predicted"/>
<accession>A0A7V8GN90</accession>
<keyword evidence="4" id="KW-0443">Lipid metabolism</keyword>
<evidence type="ECO:0000256" key="4">
    <source>
        <dbReference type="ARBA" id="ARBA00023098"/>
    </source>
</evidence>
<keyword evidence="5 8" id="KW-0012">Acyltransferase</keyword>
<evidence type="ECO:0000256" key="6">
    <source>
        <dbReference type="SAM" id="Phobius"/>
    </source>
</evidence>
<keyword evidence="3 8" id="KW-0808">Transferase</keyword>
<evidence type="ECO:0000313" key="9">
    <source>
        <dbReference type="Proteomes" id="UP000462066"/>
    </source>
</evidence>
<dbReference type="CDD" id="cd07989">
    <property type="entry name" value="LPLAT_AGPAT-like"/>
    <property type="match status" value="1"/>
</dbReference>
<comment type="pathway">
    <text evidence="1">Lipid metabolism.</text>
</comment>
<organism evidence="8 9">
    <name type="scientific">Pseudoxanthomonas broegbernensis</name>
    <dbReference type="NCBI Taxonomy" id="83619"/>
    <lineage>
        <taxon>Bacteria</taxon>
        <taxon>Pseudomonadati</taxon>
        <taxon>Pseudomonadota</taxon>
        <taxon>Gammaproteobacteria</taxon>
        <taxon>Lysobacterales</taxon>
        <taxon>Lysobacteraceae</taxon>
        <taxon>Pseudoxanthomonas</taxon>
    </lineage>
</organism>
<protein>
    <submittedName>
        <fullName evidence="8">1-acyl-sn-glycerol-3-phosphate acyltransferase</fullName>
    </submittedName>
</protein>
<keyword evidence="2" id="KW-0444">Lipid biosynthesis</keyword>
<evidence type="ECO:0000256" key="3">
    <source>
        <dbReference type="ARBA" id="ARBA00022679"/>
    </source>
</evidence>
<dbReference type="RefSeq" id="WP_162310590.1">
    <property type="nucleotide sequence ID" value="NZ_JACHGU010000004.1"/>
</dbReference>
<dbReference type="PANTHER" id="PTHR10434:SF64">
    <property type="entry name" value="1-ACYL-SN-GLYCEROL-3-PHOSPHATE ACYLTRANSFERASE-RELATED"/>
    <property type="match status" value="1"/>
</dbReference>
<evidence type="ECO:0000259" key="7">
    <source>
        <dbReference type="SMART" id="SM00563"/>
    </source>
</evidence>
<dbReference type="EMBL" id="MWIP01000004">
    <property type="protein sequence ID" value="KAF1686963.1"/>
    <property type="molecule type" value="Genomic_DNA"/>
</dbReference>
<keyword evidence="6" id="KW-1133">Transmembrane helix</keyword>
<dbReference type="SMART" id="SM00563">
    <property type="entry name" value="PlsC"/>
    <property type="match status" value="1"/>
</dbReference>
<dbReference type="GO" id="GO:0003841">
    <property type="term" value="F:1-acylglycerol-3-phosphate O-acyltransferase activity"/>
    <property type="evidence" value="ECO:0007669"/>
    <property type="project" value="TreeGrafter"/>
</dbReference>
<evidence type="ECO:0000256" key="2">
    <source>
        <dbReference type="ARBA" id="ARBA00022516"/>
    </source>
</evidence>
<keyword evidence="6" id="KW-0472">Membrane</keyword>
<sequence length="268" mass="29465">MEHVPPRAARRPQRRGAIVRSARYLYRVPLLLLHLLVPLPLTLLCLAPPLGHIRWGPETLGDRAVRAWSAGLMWIFGFRLRRVGTPLPGPVLFVANHVSWIDIEALHSQRMMGFVAKREIAGWPLVGWLAARGQTIFHRRGSADSLNGVLEAMGERLRAGKSVGVFPEGRTRGGEDVGPFHARIFTAAVQAQVPVQPVALRYGAGGAAQTVVAFGPRENFAANFLRLLGEPVRPAEIHFLAPIPPGDVEGRRRIAEQARERIVAAMAR</sequence>
<dbReference type="GO" id="GO:0006654">
    <property type="term" value="P:phosphatidic acid biosynthetic process"/>
    <property type="evidence" value="ECO:0007669"/>
    <property type="project" value="TreeGrafter"/>
</dbReference>
<gene>
    <name evidence="8" type="ORF">B1992_06180</name>
</gene>
<evidence type="ECO:0000256" key="1">
    <source>
        <dbReference type="ARBA" id="ARBA00005189"/>
    </source>
</evidence>
<feature type="domain" description="Phospholipid/glycerol acyltransferase" evidence="7">
    <location>
        <begin position="91"/>
        <end position="203"/>
    </location>
</feature>
<name>A0A7V8GN90_9GAMM</name>
<dbReference type="AlphaFoldDB" id="A0A7V8GN90"/>
<evidence type="ECO:0000256" key="5">
    <source>
        <dbReference type="ARBA" id="ARBA00023315"/>
    </source>
</evidence>
<feature type="transmembrane region" description="Helical" evidence="6">
    <location>
        <begin position="24"/>
        <end position="44"/>
    </location>
</feature>
<dbReference type="Proteomes" id="UP000462066">
    <property type="component" value="Unassembled WGS sequence"/>
</dbReference>
<dbReference type="InterPro" id="IPR002123">
    <property type="entry name" value="Plipid/glycerol_acylTrfase"/>
</dbReference>
<keyword evidence="9" id="KW-1185">Reference proteome</keyword>
<reference evidence="8 9" key="1">
    <citation type="submission" date="2017-10" db="EMBL/GenBank/DDBJ databases">
        <title>Whole genome sequencing of Pseudoxanthomonas broegbernensis DSM 12573(T).</title>
        <authorList>
            <person name="Kumar S."/>
            <person name="Bansal K."/>
            <person name="Kaur A."/>
            <person name="Patil P."/>
            <person name="Sharma S."/>
            <person name="Patil P.B."/>
        </authorList>
    </citation>
    <scope>NUCLEOTIDE SEQUENCE [LARGE SCALE GENOMIC DNA]</scope>
    <source>
        <strain evidence="8 9">DSM 12573</strain>
    </source>
</reference>
<comment type="caution">
    <text evidence="8">The sequence shown here is derived from an EMBL/GenBank/DDBJ whole genome shotgun (WGS) entry which is preliminary data.</text>
</comment>
<dbReference type="SUPFAM" id="SSF69593">
    <property type="entry name" value="Glycerol-3-phosphate (1)-acyltransferase"/>
    <property type="match status" value="1"/>
</dbReference>
<keyword evidence="6" id="KW-0812">Transmembrane</keyword>